<evidence type="ECO:0000313" key="1">
    <source>
        <dbReference type="EMBL" id="MBB5340394.1"/>
    </source>
</evidence>
<proteinExistence type="predicted"/>
<dbReference type="EC" id="4.1.1.48" evidence="1"/>
<keyword evidence="2" id="KW-1185">Reference proteome</keyword>
<dbReference type="EMBL" id="JACHEA010000001">
    <property type="protein sequence ID" value="MBB5340394.1"/>
    <property type="molecule type" value="Genomic_DNA"/>
</dbReference>
<keyword evidence="1" id="KW-0456">Lyase</keyword>
<reference evidence="1" key="1">
    <citation type="submission" date="2020-08" db="EMBL/GenBank/DDBJ databases">
        <title>Genomic Encyclopedia of Type Strains, Phase IV (KMG-V): Genome sequencing to study the core and pangenomes of soil and plant-associated prokaryotes.</title>
        <authorList>
            <person name="Whitman W."/>
        </authorList>
    </citation>
    <scope>NUCLEOTIDE SEQUENCE</scope>
    <source>
        <strain evidence="1">M8UP15</strain>
    </source>
</reference>
<accession>A0ACC5P0Q2</accession>
<evidence type="ECO:0000313" key="2">
    <source>
        <dbReference type="Proteomes" id="UP000569005"/>
    </source>
</evidence>
<gene>
    <name evidence="1" type="ORF">HDF13_002727</name>
</gene>
<sequence>MWFHTNPIALSAHLAPHRKGTMPTQLDQILAHTLLQVRARKPVADFGLLESMAAAHIPRGFRAGLQAAAKTGPAIIAEIKKASPSKGLIRSDFYPATLAKTFESSGAAALSILTDEEFFQGSLSYLQQASSVVHIPCLRKDFILDPFQILEARAYGADAILLIVSAHTDAALRDLRDEASSRGLDVLCETHDREEMERAVALGFDLIGVNSRDLRTFSVRTEVLFELAASMPEGAVTVAESGIRTAEDIARLRAAGYDAFLIGETLMRQPDPAAALATLLDREYSSDI</sequence>
<dbReference type="Proteomes" id="UP000569005">
    <property type="component" value="Unassembled WGS sequence"/>
</dbReference>
<name>A0ACC5P0Q2_9BACT</name>
<organism evidence="1 2">
    <name type="scientific">Tunturiibacter gelidiferens</name>
    <dbReference type="NCBI Taxonomy" id="3069689"/>
    <lineage>
        <taxon>Bacteria</taxon>
        <taxon>Pseudomonadati</taxon>
        <taxon>Acidobacteriota</taxon>
        <taxon>Terriglobia</taxon>
        <taxon>Terriglobales</taxon>
        <taxon>Acidobacteriaceae</taxon>
        <taxon>Tunturiibacter</taxon>
    </lineage>
</organism>
<protein>
    <submittedName>
        <fullName evidence="1">Indole-3-glycerol phosphate synthase</fullName>
        <ecNumber evidence="1">4.1.1.48</ecNumber>
    </submittedName>
</protein>
<comment type="caution">
    <text evidence="1">The sequence shown here is derived from an EMBL/GenBank/DDBJ whole genome shotgun (WGS) entry which is preliminary data.</text>
</comment>